<evidence type="ECO:0000256" key="1">
    <source>
        <dbReference type="ARBA" id="ARBA00001974"/>
    </source>
</evidence>
<protein>
    <submittedName>
        <fullName evidence="10">Glucose dehydrogenase/choline dehydrogenase/mandelonitrile lyase (GMC oxidoreductase family)</fullName>
    </submittedName>
</protein>
<evidence type="ECO:0000256" key="4">
    <source>
        <dbReference type="ARBA" id="ARBA00022827"/>
    </source>
</evidence>
<evidence type="ECO:0000259" key="9">
    <source>
        <dbReference type="Pfam" id="PF05199"/>
    </source>
</evidence>
<reference evidence="10" key="1">
    <citation type="submission" date="2014-08" db="EMBL/GenBank/DDBJ databases">
        <authorList>
            <person name="Sharma Rahul"/>
            <person name="Thines Marco"/>
        </authorList>
    </citation>
    <scope>NUCLEOTIDE SEQUENCE</scope>
</reference>
<dbReference type="InterPro" id="IPR036188">
    <property type="entry name" value="FAD/NAD-bd_sf"/>
</dbReference>
<dbReference type="EMBL" id="LN483124">
    <property type="protein sequence ID" value="CED82443.1"/>
    <property type="molecule type" value="Genomic_DNA"/>
</dbReference>
<keyword evidence="5" id="KW-0560">Oxidoreductase</keyword>
<organism evidence="10">
    <name type="scientific">Phaffia rhodozyma</name>
    <name type="common">Yeast</name>
    <name type="synonym">Xanthophyllomyces dendrorhous</name>
    <dbReference type="NCBI Taxonomy" id="264483"/>
    <lineage>
        <taxon>Eukaryota</taxon>
        <taxon>Fungi</taxon>
        <taxon>Dikarya</taxon>
        <taxon>Basidiomycota</taxon>
        <taxon>Agaricomycotina</taxon>
        <taxon>Tremellomycetes</taxon>
        <taxon>Cystofilobasidiales</taxon>
        <taxon>Mrakiaceae</taxon>
        <taxon>Phaffia</taxon>
    </lineage>
</organism>
<dbReference type="PANTHER" id="PTHR11552:SF218">
    <property type="entry name" value="GLUCOSE-METHANOL-CHOLINE OXIDOREDUCTASE N-TERMINAL DOMAIN-CONTAINING PROTEIN"/>
    <property type="match status" value="1"/>
</dbReference>
<keyword evidence="6" id="KW-1133">Transmembrane helix</keyword>
<dbReference type="GO" id="GO:0016614">
    <property type="term" value="F:oxidoreductase activity, acting on CH-OH group of donors"/>
    <property type="evidence" value="ECO:0007669"/>
    <property type="project" value="InterPro"/>
</dbReference>
<sequence>MKFLTSPAASTLALLALGLSSELTQAVAASSRPKHSLKRRQPISTDASDLDGKTFDFVIAGGGLAGLALASRISEHENLTVAVIEAGGSGEDGEIDTRDVKDLIDIPGNSYLHGLTNTPYDWNYTTVAQKDAGGTTKEWPRGRVLGGSGAINGLFLCRGSTEEYDAWNELNSGGQEDWGWSELNKYMMKSENFTPPTADQISSSGGFIYNASAHGTTGPIQAGFSAYWFTGNTKWIPAWLSLGFNSIDGTTGDNHGAYITPSTLNPSNQTRSDSKAGYIDPIAPRSNLVILTGYQVTKINWNSTDSTTGAVASGVTFQASATDTPYTVNVAKEVLLSGGTIGSAQILQLSGVGPSATLQPLGINVVSDLPVGHNLQDHQSNSMYWSTPTGTLTWGNLTNTTLAATELAKYEAGDYTDSMWTYINEAIGYISLKDVMNSTAYSSFVANATDNLEANVDETADALGLSDAQKIGLTAMYNITNRYLTTNVGQMEVLLTELGYVGGTNTVGLQGAFQHPYTRGTVLINTTSAFDPPLIDPRYYSHSYDVAITRACHEWTRKLAAATPMNELMITEMNPGASVTGTALDTWFKKNVVTEYHILGTCSMLPKASGGVVDTTLTVYGTTNVRVVDSSIMPLQVSAHLMAPTYGVAEKAADMIKVKYQKVIEVASSSSQAASTASTASGSSSAASSAATAGLSGANAEGGATNLSTGAKGGIAAGAAVAAVAAIVAAVLLAKKRKARKAAAGDEKGWYSNPTENDAWNPPVALADRSVAASPVGGAFYSNVDGVNSASVLAPAGVAGMGSAMPGFSTTHRDSYNTLDLAQAEPMAAGYDSYYANGSGPGTPYSDIPNPMRR</sequence>
<name>A0A0F7SQV9_PHARH</name>
<keyword evidence="10" id="KW-0456">Lyase</keyword>
<feature type="transmembrane region" description="Helical" evidence="6">
    <location>
        <begin position="715"/>
        <end position="734"/>
    </location>
</feature>
<evidence type="ECO:0000256" key="3">
    <source>
        <dbReference type="ARBA" id="ARBA00022630"/>
    </source>
</evidence>
<dbReference type="Pfam" id="PF05199">
    <property type="entry name" value="GMC_oxred_C"/>
    <property type="match status" value="1"/>
</dbReference>
<evidence type="ECO:0000256" key="6">
    <source>
        <dbReference type="SAM" id="Phobius"/>
    </source>
</evidence>
<dbReference type="Pfam" id="PF00732">
    <property type="entry name" value="GMC_oxred_N"/>
    <property type="match status" value="1"/>
</dbReference>
<dbReference type="SUPFAM" id="SSF51905">
    <property type="entry name" value="FAD/NAD(P)-binding domain"/>
    <property type="match status" value="1"/>
</dbReference>
<dbReference type="Gene3D" id="3.50.50.60">
    <property type="entry name" value="FAD/NAD(P)-binding domain"/>
    <property type="match status" value="1"/>
</dbReference>
<dbReference type="GO" id="GO:0050660">
    <property type="term" value="F:flavin adenine dinucleotide binding"/>
    <property type="evidence" value="ECO:0007669"/>
    <property type="project" value="InterPro"/>
</dbReference>
<keyword evidence="6" id="KW-0472">Membrane</keyword>
<evidence type="ECO:0000256" key="2">
    <source>
        <dbReference type="ARBA" id="ARBA00010790"/>
    </source>
</evidence>
<evidence type="ECO:0000313" key="10">
    <source>
        <dbReference type="EMBL" id="CED82443.1"/>
    </source>
</evidence>
<dbReference type="Gene3D" id="4.10.450.10">
    <property type="entry name" value="Glucose Oxidase, domain 2"/>
    <property type="match status" value="1"/>
</dbReference>
<dbReference type="InterPro" id="IPR000172">
    <property type="entry name" value="GMC_OxRdtase_N"/>
</dbReference>
<keyword evidence="4" id="KW-0274">FAD</keyword>
<keyword evidence="6" id="KW-0812">Transmembrane</keyword>
<dbReference type="SUPFAM" id="SSF54373">
    <property type="entry name" value="FAD-linked reductases, C-terminal domain"/>
    <property type="match status" value="1"/>
</dbReference>
<dbReference type="InterPro" id="IPR007867">
    <property type="entry name" value="GMC_OxRtase_C"/>
</dbReference>
<dbReference type="Gene3D" id="3.30.560.10">
    <property type="entry name" value="Glucose Oxidase, domain 3"/>
    <property type="match status" value="1"/>
</dbReference>
<comment type="similarity">
    <text evidence="2">Belongs to the GMC oxidoreductase family.</text>
</comment>
<dbReference type="PANTHER" id="PTHR11552">
    <property type="entry name" value="GLUCOSE-METHANOL-CHOLINE GMC OXIDOREDUCTASE"/>
    <property type="match status" value="1"/>
</dbReference>
<proteinExistence type="inferred from homology"/>
<evidence type="ECO:0000256" key="5">
    <source>
        <dbReference type="ARBA" id="ARBA00023002"/>
    </source>
</evidence>
<dbReference type="InterPro" id="IPR012132">
    <property type="entry name" value="GMC_OxRdtase"/>
</dbReference>
<feature type="domain" description="Glucose-methanol-choline oxidoreductase N-terminal" evidence="8">
    <location>
        <begin position="55"/>
        <end position="379"/>
    </location>
</feature>
<evidence type="ECO:0000259" key="8">
    <source>
        <dbReference type="Pfam" id="PF00732"/>
    </source>
</evidence>
<dbReference type="AlphaFoldDB" id="A0A0F7SQV9"/>
<feature type="signal peptide" evidence="7">
    <location>
        <begin position="1"/>
        <end position="28"/>
    </location>
</feature>
<keyword evidence="7" id="KW-0732">Signal</keyword>
<comment type="cofactor">
    <cofactor evidence="1">
        <name>FAD</name>
        <dbReference type="ChEBI" id="CHEBI:57692"/>
    </cofactor>
</comment>
<accession>A0A0F7SQV9</accession>
<dbReference type="GO" id="GO:0016829">
    <property type="term" value="F:lyase activity"/>
    <property type="evidence" value="ECO:0007669"/>
    <property type="project" value="UniProtKB-KW"/>
</dbReference>
<feature type="domain" description="Glucose-methanol-choline oxidoreductase C-terminal" evidence="9">
    <location>
        <begin position="516"/>
        <end position="649"/>
    </location>
</feature>
<evidence type="ECO:0000256" key="7">
    <source>
        <dbReference type="SAM" id="SignalP"/>
    </source>
</evidence>
<dbReference type="InterPro" id="IPR027424">
    <property type="entry name" value="Glucose_Oxidase_domain_2"/>
</dbReference>
<feature type="chain" id="PRO_5002522022" evidence="7">
    <location>
        <begin position="29"/>
        <end position="854"/>
    </location>
</feature>
<keyword evidence="3" id="KW-0285">Flavoprotein</keyword>